<evidence type="ECO:0000256" key="1">
    <source>
        <dbReference type="ARBA" id="ARBA00004123"/>
    </source>
</evidence>
<comment type="subcellular location">
    <subcellularLocation>
        <location evidence="1">Nucleus</location>
    </subcellularLocation>
</comment>
<evidence type="ECO:0000313" key="13">
    <source>
        <dbReference type="Proteomes" id="UP000298390"/>
    </source>
</evidence>
<feature type="region of interest" description="Disordered" evidence="11">
    <location>
        <begin position="177"/>
        <end position="216"/>
    </location>
</feature>
<keyword evidence="8" id="KW-0460">Magnesium</keyword>
<feature type="region of interest" description="Disordered" evidence="11">
    <location>
        <begin position="26"/>
        <end position="61"/>
    </location>
</feature>
<dbReference type="GO" id="GO:0046872">
    <property type="term" value="F:metal ion binding"/>
    <property type="evidence" value="ECO:0007669"/>
    <property type="project" value="UniProtKB-KW"/>
</dbReference>
<keyword evidence="10" id="KW-0539">Nucleus</keyword>
<keyword evidence="6" id="KW-0479">Metal-binding</keyword>
<evidence type="ECO:0000256" key="10">
    <source>
        <dbReference type="ARBA" id="ARBA00023242"/>
    </source>
</evidence>
<dbReference type="Gene3D" id="1.10.150.390">
    <property type="match status" value="1"/>
</dbReference>
<dbReference type="SUPFAM" id="SSF64484">
    <property type="entry name" value="beta and beta-prime subunits of DNA dependent RNA-polymerase"/>
    <property type="match status" value="1"/>
</dbReference>
<accession>A0A4Y9YS39</accession>
<dbReference type="Proteomes" id="UP000298390">
    <property type="component" value="Unassembled WGS sequence"/>
</dbReference>
<feature type="compositionally biased region" description="Acidic residues" evidence="11">
    <location>
        <begin position="178"/>
        <end position="207"/>
    </location>
</feature>
<keyword evidence="4" id="KW-0808">Transferase</keyword>
<name>A0A4Y9YS39_9APHY</name>
<evidence type="ECO:0000256" key="5">
    <source>
        <dbReference type="ARBA" id="ARBA00022695"/>
    </source>
</evidence>
<dbReference type="AlphaFoldDB" id="A0A4Y9YS39"/>
<evidence type="ECO:0000313" key="12">
    <source>
        <dbReference type="EMBL" id="TFY63889.1"/>
    </source>
</evidence>
<dbReference type="STRING" id="34475.A0A4Y9YS39"/>
<dbReference type="GO" id="GO:0006351">
    <property type="term" value="P:DNA-templated transcription"/>
    <property type="evidence" value="ECO:0007669"/>
    <property type="project" value="InterPro"/>
</dbReference>
<reference evidence="12 13" key="1">
    <citation type="submission" date="2019-01" db="EMBL/GenBank/DDBJ databases">
        <title>Genome sequencing of the rare red list fungi Fomitopsis rosea.</title>
        <authorList>
            <person name="Buettner E."/>
            <person name="Kellner H."/>
        </authorList>
    </citation>
    <scope>NUCLEOTIDE SEQUENCE [LARGE SCALE GENOMIC DNA]</scope>
    <source>
        <strain evidence="12 13">DSM 105464</strain>
    </source>
</reference>
<feature type="compositionally biased region" description="Basic residues" evidence="11">
    <location>
        <begin position="46"/>
        <end position="61"/>
    </location>
</feature>
<keyword evidence="9" id="KW-0804">Transcription</keyword>
<dbReference type="GO" id="GO:0005665">
    <property type="term" value="C:RNA polymerase II, core complex"/>
    <property type="evidence" value="ECO:0007669"/>
    <property type="project" value="TreeGrafter"/>
</dbReference>
<organism evidence="12 13">
    <name type="scientific">Rhodofomes roseus</name>
    <dbReference type="NCBI Taxonomy" id="34475"/>
    <lineage>
        <taxon>Eukaryota</taxon>
        <taxon>Fungi</taxon>
        <taxon>Dikarya</taxon>
        <taxon>Basidiomycota</taxon>
        <taxon>Agaricomycotina</taxon>
        <taxon>Agaricomycetes</taxon>
        <taxon>Polyporales</taxon>
        <taxon>Rhodofomes</taxon>
    </lineage>
</organism>
<evidence type="ECO:0000256" key="11">
    <source>
        <dbReference type="SAM" id="MobiDB-lite"/>
    </source>
</evidence>
<dbReference type="GO" id="GO:0003899">
    <property type="term" value="F:DNA-directed RNA polymerase activity"/>
    <property type="evidence" value="ECO:0007669"/>
    <property type="project" value="UniProtKB-EC"/>
</dbReference>
<evidence type="ECO:0000256" key="3">
    <source>
        <dbReference type="ARBA" id="ARBA00022478"/>
    </source>
</evidence>
<keyword evidence="7" id="KW-0862">Zinc</keyword>
<feature type="non-terminal residue" evidence="12">
    <location>
        <position position="1"/>
    </location>
</feature>
<evidence type="ECO:0000256" key="9">
    <source>
        <dbReference type="ARBA" id="ARBA00023163"/>
    </source>
</evidence>
<sequence length="698" mass="77372">VQDSKTATFTALSEIAGDQVREWEKMEAESATLAAQDEGKRPGTSKSKRKKGKAKAKKGLKATKNRVESVYLLNEDIVPRAGKVYEELAKQEIEPAGNFSAAAAHSVPRGTVNYFRKGMDLEKRQYELRTNLKKNKRSTSDDDEDGASMAGTKATRRTLRRELDKWRELQVSLMPEIDFPDADGELDDDDDDDDDDDTTTGTPEDEPLALPSDFTATERDDLGLQALATIERRIRVGHAYDLLDGIKQSLNHQGAFLLDKRKHARGQKDNTRSQTQVNAAVARTRAIAGLYNYNRDRLIALSCDDSDVLPQLNLDSDLKGKNWNKPRQLGDSRDEASWIWTVVPPWRSEGQAEAWQLEVDRVQWFRAKAEMTRANEEVNKLHAEFKRTILGFKNMSKAWEAVSAKDLSRGAQVYARKKADMFSKMSLQCANAFASTRRDYQEKWDYAKNIEDATNDRLKAAPGATIRDSFESKVERGQLGWAPERPVRAEGPEGGQQRQADLMRSSFEETVEILMEAAVVGERDDCHGIAENVIFGQMAPMGTGAFDVALDIDMLKDVIVDHRLPVETVMAAQVGAGMTPGQVAMMPYDTNSPMRNTDVSFKGEAATFSPLAVNGGEEPANFSYIGFGQSPVAILRPSSWTDFAYVLADAASTQPHVSGILADEPSLFTDFTVILPHVASPIVQPGFTMILSDISCSN</sequence>
<keyword evidence="3" id="KW-0240">DNA-directed RNA polymerase</keyword>
<gene>
    <name evidence="12" type="ORF">EVJ58_g2973</name>
</gene>
<dbReference type="FunFam" id="1.10.150.390:FF:000001">
    <property type="entry name" value="DNA-directed RNA polymerase subunit"/>
    <property type="match status" value="1"/>
</dbReference>
<dbReference type="PANTHER" id="PTHR19376">
    <property type="entry name" value="DNA-DIRECTED RNA POLYMERASE"/>
    <property type="match status" value="1"/>
</dbReference>
<dbReference type="InterPro" id="IPR045867">
    <property type="entry name" value="DNA-dir_RpoC_beta_prime"/>
</dbReference>
<dbReference type="EMBL" id="SEKV01000116">
    <property type="protein sequence ID" value="TFY63889.1"/>
    <property type="molecule type" value="Genomic_DNA"/>
</dbReference>
<keyword evidence="5" id="KW-0548">Nucleotidyltransferase</keyword>
<dbReference type="EC" id="2.7.7.6" evidence="2"/>
<evidence type="ECO:0000256" key="8">
    <source>
        <dbReference type="ARBA" id="ARBA00022842"/>
    </source>
</evidence>
<evidence type="ECO:0000256" key="2">
    <source>
        <dbReference type="ARBA" id="ARBA00012418"/>
    </source>
</evidence>
<evidence type="ECO:0000256" key="4">
    <source>
        <dbReference type="ARBA" id="ARBA00022679"/>
    </source>
</evidence>
<comment type="caution">
    <text evidence="12">The sequence shown here is derived from an EMBL/GenBank/DDBJ whole genome shotgun (WGS) entry which is preliminary data.</text>
</comment>
<evidence type="ECO:0000256" key="7">
    <source>
        <dbReference type="ARBA" id="ARBA00022833"/>
    </source>
</evidence>
<evidence type="ECO:0000256" key="6">
    <source>
        <dbReference type="ARBA" id="ARBA00022723"/>
    </source>
</evidence>
<proteinExistence type="predicted"/>
<dbReference type="PANTHER" id="PTHR19376:SF37">
    <property type="entry name" value="DNA-DIRECTED RNA POLYMERASE II SUBUNIT RPB1"/>
    <property type="match status" value="1"/>
</dbReference>
<feature type="region of interest" description="Disordered" evidence="11">
    <location>
        <begin position="129"/>
        <end position="155"/>
    </location>
</feature>
<protein>
    <recommendedName>
        <fullName evidence="2">DNA-directed RNA polymerase</fullName>
        <ecNumber evidence="2">2.7.7.6</ecNumber>
    </recommendedName>
</protein>